<dbReference type="EMBL" id="CAJFCV020000005">
    <property type="protein sequence ID" value="CAG9124514.1"/>
    <property type="molecule type" value="Genomic_DNA"/>
</dbReference>
<accession>A0A1I7RP36</accession>
<evidence type="ECO:0000313" key="3">
    <source>
        <dbReference type="Proteomes" id="UP000095284"/>
    </source>
</evidence>
<name>A0A1I7RP36_BURXY</name>
<dbReference type="OrthoDB" id="10355421at2759"/>
<dbReference type="EMBL" id="CAJFDI010000005">
    <property type="protein sequence ID" value="CAD5232310.1"/>
    <property type="molecule type" value="Genomic_DNA"/>
</dbReference>
<organism evidence="3 5">
    <name type="scientific">Bursaphelenchus xylophilus</name>
    <name type="common">Pinewood nematode worm</name>
    <name type="synonym">Aphelenchoides xylophilus</name>
    <dbReference type="NCBI Taxonomy" id="6326"/>
    <lineage>
        <taxon>Eukaryota</taxon>
        <taxon>Metazoa</taxon>
        <taxon>Ecdysozoa</taxon>
        <taxon>Nematoda</taxon>
        <taxon>Chromadorea</taxon>
        <taxon>Rhabditida</taxon>
        <taxon>Tylenchina</taxon>
        <taxon>Tylenchomorpha</taxon>
        <taxon>Aphelenchoidea</taxon>
        <taxon>Aphelenchoididae</taxon>
        <taxon>Bursaphelenchus</taxon>
    </lineage>
</organism>
<protein>
    <submittedName>
        <fullName evidence="2">(pine wood nematode) hypothetical protein</fullName>
    </submittedName>
</protein>
<reference evidence="2" key="2">
    <citation type="submission" date="2020-09" db="EMBL/GenBank/DDBJ databases">
        <authorList>
            <person name="Kikuchi T."/>
        </authorList>
    </citation>
    <scope>NUCLEOTIDE SEQUENCE</scope>
    <source>
        <strain evidence="2">Ka4C1</strain>
    </source>
</reference>
<dbReference type="Proteomes" id="UP000582659">
    <property type="component" value="Unassembled WGS sequence"/>
</dbReference>
<gene>
    <name evidence="2" type="ORF">BXYJ_LOCUS12401</name>
</gene>
<sequence length="89" mass="10668">MRERSRVAVLLFLILPAVLGINDRRWPCNRERQCYQNHECPTGHYRILLEMPSSRPLDHCVCTCVRDVLFSAKRRLQSKRSRRMKPQHH</sequence>
<evidence type="ECO:0000313" key="5">
    <source>
        <dbReference type="WBParaSite" id="BXY_0247600.1"/>
    </source>
</evidence>
<dbReference type="Proteomes" id="UP000659654">
    <property type="component" value="Unassembled WGS sequence"/>
</dbReference>
<dbReference type="Proteomes" id="UP000095284">
    <property type="component" value="Unplaced"/>
</dbReference>
<dbReference type="WBParaSite" id="BXY_0247600.1">
    <property type="protein sequence ID" value="BXY_0247600.1"/>
    <property type="gene ID" value="BXY_0247600"/>
</dbReference>
<keyword evidence="4" id="KW-1185">Reference proteome</keyword>
<reference evidence="5" key="1">
    <citation type="submission" date="2016-11" db="UniProtKB">
        <authorList>
            <consortium name="WormBaseParasite"/>
        </authorList>
    </citation>
    <scope>IDENTIFICATION</scope>
</reference>
<feature type="chain" id="PRO_5035359242" evidence="1">
    <location>
        <begin position="21"/>
        <end position="89"/>
    </location>
</feature>
<dbReference type="AlphaFoldDB" id="A0A1I7RP36"/>
<feature type="signal peptide" evidence="1">
    <location>
        <begin position="1"/>
        <end position="20"/>
    </location>
</feature>
<proteinExistence type="predicted"/>
<evidence type="ECO:0000256" key="1">
    <source>
        <dbReference type="SAM" id="SignalP"/>
    </source>
</evidence>
<evidence type="ECO:0000313" key="2">
    <source>
        <dbReference type="EMBL" id="CAD5232310.1"/>
    </source>
</evidence>
<keyword evidence="1" id="KW-0732">Signal</keyword>
<evidence type="ECO:0000313" key="4">
    <source>
        <dbReference type="Proteomes" id="UP000659654"/>
    </source>
</evidence>